<dbReference type="EMBL" id="JAOQNS010000019">
    <property type="protein sequence ID" value="MCW2310154.1"/>
    <property type="molecule type" value="Genomic_DNA"/>
</dbReference>
<comment type="caution">
    <text evidence="2">The sequence shown here is derived from an EMBL/GenBank/DDBJ whole genome shotgun (WGS) entry which is preliminary data.</text>
</comment>
<dbReference type="PANTHER" id="PTHR30399">
    <property type="entry name" value="UNCHARACTERIZED PROTEIN YGJP"/>
    <property type="match status" value="1"/>
</dbReference>
<dbReference type="RefSeq" id="WP_264603728.1">
    <property type="nucleotide sequence ID" value="NZ_JAOQNS010000019.1"/>
</dbReference>
<organism evidence="2 3">
    <name type="scientific">Rhodobium gokarnense</name>
    <dbReference type="NCBI Taxonomy" id="364296"/>
    <lineage>
        <taxon>Bacteria</taxon>
        <taxon>Pseudomonadati</taxon>
        <taxon>Pseudomonadota</taxon>
        <taxon>Alphaproteobacteria</taxon>
        <taxon>Hyphomicrobiales</taxon>
        <taxon>Rhodobiaceae</taxon>
        <taxon>Rhodobium</taxon>
    </lineage>
</organism>
<dbReference type="Proteomes" id="UP001209755">
    <property type="component" value="Unassembled WGS sequence"/>
</dbReference>
<evidence type="ECO:0000313" key="2">
    <source>
        <dbReference type="EMBL" id="MCW2310154.1"/>
    </source>
</evidence>
<dbReference type="Gene3D" id="3.30.2010.10">
    <property type="entry name" value="Metalloproteases ('zincins'), catalytic domain"/>
    <property type="match status" value="1"/>
</dbReference>
<accession>A0ABT3HIJ7</accession>
<dbReference type="Pfam" id="PF01863">
    <property type="entry name" value="YgjP-like"/>
    <property type="match status" value="1"/>
</dbReference>
<evidence type="ECO:0000313" key="3">
    <source>
        <dbReference type="Proteomes" id="UP001209755"/>
    </source>
</evidence>
<dbReference type="GO" id="GO:0016787">
    <property type="term" value="F:hydrolase activity"/>
    <property type="evidence" value="ECO:0007669"/>
    <property type="project" value="UniProtKB-KW"/>
</dbReference>
<sequence length="252" mass="28337">MTFFKKPRRARALPKEEHFLLTIDGADIRVRLRRDARARRFTLRLPASGGDPVVTLPADGCSRAARNFAERERHWLAGRLKRRPDSVAFEEGALVPLRGVEHRIISGGRSRGTVRREEGDAEPRLVVFGAPEHLSRRLTDWLKREARADIEAAVAAHAARLQVTPGRVTLRDTTTRWGSCSSSGALSFSWRLVLAPPEVLDYVAAHEVAHLKEMNHSPRFWRHVETLCPGMEEPRAWLRSNGPRLHSYGAGG</sequence>
<proteinExistence type="predicted"/>
<dbReference type="InterPro" id="IPR053136">
    <property type="entry name" value="UTP_pyrophosphatase-like"/>
</dbReference>
<keyword evidence="2" id="KW-0378">Hydrolase</keyword>
<name>A0ABT3HIJ7_9HYPH</name>
<reference evidence="3" key="1">
    <citation type="submission" date="2023-07" db="EMBL/GenBank/DDBJ databases">
        <title>Genome sequencing of Purple Non-Sulfur Bacteria from various extreme environments.</title>
        <authorList>
            <person name="Mayer M."/>
        </authorList>
    </citation>
    <scope>NUCLEOTIDE SEQUENCE [LARGE SCALE GENOMIC DNA]</scope>
    <source>
        <strain evidence="3">DSM 17935</strain>
    </source>
</reference>
<keyword evidence="3" id="KW-1185">Reference proteome</keyword>
<dbReference type="CDD" id="cd07344">
    <property type="entry name" value="M48_yhfN_like"/>
    <property type="match status" value="1"/>
</dbReference>
<evidence type="ECO:0000259" key="1">
    <source>
        <dbReference type="Pfam" id="PF01863"/>
    </source>
</evidence>
<feature type="domain" description="YgjP-like metallopeptidase" evidence="1">
    <location>
        <begin position="41"/>
        <end position="240"/>
    </location>
</feature>
<dbReference type="PANTHER" id="PTHR30399:SF1">
    <property type="entry name" value="UTP PYROPHOSPHATASE"/>
    <property type="match status" value="1"/>
</dbReference>
<dbReference type="InterPro" id="IPR002725">
    <property type="entry name" value="YgjP-like_metallopeptidase"/>
</dbReference>
<gene>
    <name evidence="2" type="ORF">M2319_004519</name>
</gene>
<protein>
    <submittedName>
        <fullName evidence="2">Metal-dependent hydrolase</fullName>
    </submittedName>
</protein>